<proteinExistence type="predicted"/>
<name>A0A9P6KQN9_9PLEO</name>
<feature type="region of interest" description="Disordered" evidence="1">
    <location>
        <begin position="1"/>
        <end position="25"/>
    </location>
</feature>
<accession>A0A9P6KQN9</accession>
<evidence type="ECO:0000256" key="1">
    <source>
        <dbReference type="SAM" id="MobiDB-lite"/>
    </source>
</evidence>
<dbReference type="AlphaFoldDB" id="A0A9P6KQN9"/>
<comment type="caution">
    <text evidence="4">The sequence shown here is derived from an EMBL/GenBank/DDBJ whole genome shotgun (WGS) entry which is preliminary data.</text>
</comment>
<gene>
    <name evidence="4" type="ORF">PMIN01_06431</name>
</gene>
<reference evidence="4" key="1">
    <citation type="journal article" date="2020" name="Mol. Plant Microbe Interact.">
        <title>Genome Sequence of the Biocontrol Agent Coniothyrium minitans strain Conio (IMI 134523).</title>
        <authorList>
            <person name="Patel D."/>
            <person name="Shittu T.A."/>
            <person name="Baroncelli R."/>
            <person name="Muthumeenakshi S."/>
            <person name="Osborne T.H."/>
            <person name="Janganan T.K."/>
            <person name="Sreenivasaprasad S."/>
        </authorList>
    </citation>
    <scope>NUCLEOTIDE SEQUENCE</scope>
    <source>
        <strain evidence="4">Conio</strain>
    </source>
</reference>
<feature type="transmembrane region" description="Helical" evidence="2">
    <location>
        <begin position="74"/>
        <end position="93"/>
    </location>
</feature>
<keyword evidence="2" id="KW-1133">Transmembrane helix</keyword>
<evidence type="ECO:0000313" key="4">
    <source>
        <dbReference type="EMBL" id="KAF9735026.1"/>
    </source>
</evidence>
<dbReference type="EMBL" id="WJXW01000006">
    <property type="protein sequence ID" value="KAF9735026.1"/>
    <property type="molecule type" value="Genomic_DNA"/>
</dbReference>
<evidence type="ECO:0000313" key="5">
    <source>
        <dbReference type="Proteomes" id="UP000756921"/>
    </source>
</evidence>
<feature type="transmembrane region" description="Helical" evidence="2">
    <location>
        <begin position="155"/>
        <end position="173"/>
    </location>
</feature>
<dbReference type="OrthoDB" id="3548654at2759"/>
<organism evidence="4 5">
    <name type="scientific">Paraphaeosphaeria minitans</name>
    <dbReference type="NCBI Taxonomy" id="565426"/>
    <lineage>
        <taxon>Eukaryota</taxon>
        <taxon>Fungi</taxon>
        <taxon>Dikarya</taxon>
        <taxon>Ascomycota</taxon>
        <taxon>Pezizomycotina</taxon>
        <taxon>Dothideomycetes</taxon>
        <taxon>Pleosporomycetidae</taxon>
        <taxon>Pleosporales</taxon>
        <taxon>Massarineae</taxon>
        <taxon>Didymosphaeriaceae</taxon>
        <taxon>Paraphaeosphaeria</taxon>
    </lineage>
</organism>
<sequence>MEIDTVDNTPLPEHDTPLPKPSRRPLTTEEYETIGFISAFAGRTALFAYLGVQCACSWRAYIIYKVLGWILTSWLRSILMAVWFFFQVMAMPATARMTKIVIDARFDVLPWSTALWEVFWCLVGIVPWSFAVWVVYDFVPDLGLYGVQKMVMVKVYGASTYLVPIAILVFLLTKQAPERSNDMLDRCGVLLKRLLERCVGLLLAAMEWLVRSQIFGVLVKLIYVRNGFLVKGRRRWQRRTLQTLRADLAPDMPFRAAYQYDAVQEGRFRLLRVKRPWDMIPFECDLVTFDLDAEIPEYTAVSYAWGPDPARPKALGVNGRRLQVTESAYQVVHDLTPEKGERYIWVDFICINQEDVIERANQVKRMGLIYAKASQVTIILNTVTPVDYGDSDRVAHHLNKLNANLERSTWKLDEQVAYFQKVGTYRVSVGWEVLTRLFQREYWTRAWIVQEIAMAQKIIVVYGDNELPWNDIASFARAFRNPDNNTALDVMGTMFGGGSVPLSYIMKILQIDNMREAYRADGVDILDLLFHGWQFNATDPRDNIFAFQGLTREELPLGIQPNYQQSVLDLFLNVTYFLMGRNDRPLWFLKLAGRGFGDRSIHSRYCSLEDEELPSWVPNWSEVALKGQLFPIALPQFDPGIIDIDPTGKILLLEAVSYDTIVATVAHPMMKDVPRIIALELKGDMTKRLLDMGKDFKALHEAFARFVPEPYPTGTSREEILWRVLLGETSSDPDLVAYNTRSWALLSKQADFLDKLVPHAPDQLIAPTAMPQTLEDVKIKLAEYMMSCSDSEALRSYGEEYVKLLGEDMFKASTSFTAGMGRHSAGRNIAFTRRGHVVLVPPLAREGDEVSYLAHGETPFILRAMGSQGDRKLYELVGDSYVHGVGWDDFEAGKEVLRPIAIA</sequence>
<keyword evidence="5" id="KW-1185">Reference proteome</keyword>
<keyword evidence="2" id="KW-0812">Transmembrane</keyword>
<dbReference type="PANTHER" id="PTHR24148">
    <property type="entry name" value="ANKYRIN REPEAT DOMAIN-CONTAINING PROTEIN 39 HOMOLOG-RELATED"/>
    <property type="match status" value="1"/>
</dbReference>
<feature type="domain" description="Heterokaryon incompatibility" evidence="3">
    <location>
        <begin position="298"/>
        <end position="451"/>
    </location>
</feature>
<keyword evidence="2" id="KW-0472">Membrane</keyword>
<dbReference type="Pfam" id="PF06985">
    <property type="entry name" value="HET"/>
    <property type="match status" value="1"/>
</dbReference>
<dbReference type="InterPro" id="IPR010730">
    <property type="entry name" value="HET"/>
</dbReference>
<dbReference type="PANTHER" id="PTHR24148:SF73">
    <property type="entry name" value="HET DOMAIN PROTEIN (AFU_ORTHOLOGUE AFUA_8G01020)"/>
    <property type="match status" value="1"/>
</dbReference>
<protein>
    <submittedName>
        <fullName evidence="4">Heterokaryon incompatibility protein</fullName>
    </submittedName>
</protein>
<dbReference type="InterPro" id="IPR052895">
    <property type="entry name" value="HetReg/Transcr_Mod"/>
</dbReference>
<evidence type="ECO:0000256" key="2">
    <source>
        <dbReference type="SAM" id="Phobius"/>
    </source>
</evidence>
<evidence type="ECO:0000259" key="3">
    <source>
        <dbReference type="Pfam" id="PF06985"/>
    </source>
</evidence>
<feature type="transmembrane region" description="Helical" evidence="2">
    <location>
        <begin position="114"/>
        <end position="135"/>
    </location>
</feature>
<dbReference type="Proteomes" id="UP000756921">
    <property type="component" value="Unassembled WGS sequence"/>
</dbReference>